<dbReference type="GO" id="GO:0007219">
    <property type="term" value="P:Notch signaling pathway"/>
    <property type="evidence" value="ECO:0007669"/>
    <property type="project" value="UniProtKB-KW"/>
</dbReference>
<dbReference type="GO" id="GO:0070765">
    <property type="term" value="C:gamma-secretase complex"/>
    <property type="evidence" value="ECO:0007669"/>
    <property type="project" value="TreeGrafter"/>
</dbReference>
<reference evidence="9" key="1">
    <citation type="submission" date="2021-02" db="EMBL/GenBank/DDBJ databases">
        <authorList>
            <person name="Nowell W R."/>
        </authorList>
    </citation>
    <scope>NUCLEOTIDE SEQUENCE</scope>
    <source>
        <strain evidence="9">Ploen Becks lab</strain>
    </source>
</reference>
<dbReference type="AlphaFoldDB" id="A0A814QPK1"/>
<feature type="non-terminal residue" evidence="9">
    <location>
        <position position="1"/>
    </location>
</feature>
<comment type="subcellular location">
    <subcellularLocation>
        <location evidence="1">Membrane</location>
        <topology evidence="1">Multi-pass membrane protein</topology>
    </subcellularLocation>
</comment>
<keyword evidence="7 8" id="KW-0472">Membrane</keyword>
<evidence type="ECO:0000256" key="7">
    <source>
        <dbReference type="ARBA" id="ARBA00023136"/>
    </source>
</evidence>
<keyword evidence="4 8" id="KW-0812">Transmembrane</keyword>
<evidence type="ECO:0000256" key="1">
    <source>
        <dbReference type="ARBA" id="ARBA00004141"/>
    </source>
</evidence>
<comment type="similarity">
    <text evidence="2">Belongs to the PEN-2 family.</text>
</comment>
<dbReference type="Proteomes" id="UP000663879">
    <property type="component" value="Unassembled WGS sequence"/>
</dbReference>
<sequence>MNLKKVSDKEKLDICRKYYLGGFAFLPFLWLVNFVWFYKHAFKRSEFPEQAQMKKYLVHSGIGCLIWMVILVIWNIVFQVNRVSWDAVGDHLTFILPR</sequence>
<comment type="caution">
    <text evidence="9">The sequence shown here is derived from an EMBL/GenBank/DDBJ whole genome shotgun (WGS) entry which is preliminary data.</text>
</comment>
<dbReference type="EMBL" id="CAJNOC010008958">
    <property type="protein sequence ID" value="CAF1122920.1"/>
    <property type="molecule type" value="Genomic_DNA"/>
</dbReference>
<organism evidence="9 10">
    <name type="scientific">Brachionus calyciflorus</name>
    <dbReference type="NCBI Taxonomy" id="104777"/>
    <lineage>
        <taxon>Eukaryota</taxon>
        <taxon>Metazoa</taxon>
        <taxon>Spiralia</taxon>
        <taxon>Gnathifera</taxon>
        <taxon>Rotifera</taxon>
        <taxon>Eurotatoria</taxon>
        <taxon>Monogononta</taxon>
        <taxon>Pseudotrocha</taxon>
        <taxon>Ploima</taxon>
        <taxon>Brachionidae</taxon>
        <taxon>Brachionus</taxon>
    </lineage>
</organism>
<keyword evidence="5" id="KW-0914">Notch signaling pathway</keyword>
<feature type="transmembrane region" description="Helical" evidence="8">
    <location>
        <begin position="18"/>
        <end position="36"/>
    </location>
</feature>
<evidence type="ECO:0000256" key="6">
    <source>
        <dbReference type="ARBA" id="ARBA00022989"/>
    </source>
</evidence>
<evidence type="ECO:0000256" key="3">
    <source>
        <dbReference type="ARBA" id="ARBA00018306"/>
    </source>
</evidence>
<dbReference type="PANTHER" id="PTHR16318:SF0">
    <property type="entry name" value="GAMMA-SECRETASE SUBUNIT PEN-2"/>
    <property type="match status" value="1"/>
</dbReference>
<dbReference type="OrthoDB" id="524898at2759"/>
<dbReference type="PANTHER" id="PTHR16318">
    <property type="entry name" value="GAMMA-SECRETASE SUBUNIT PEN-2"/>
    <property type="match status" value="1"/>
</dbReference>
<keyword evidence="6 8" id="KW-1133">Transmembrane helix</keyword>
<evidence type="ECO:0000256" key="4">
    <source>
        <dbReference type="ARBA" id="ARBA00022692"/>
    </source>
</evidence>
<dbReference type="InterPro" id="IPR019379">
    <property type="entry name" value="Gamma_Secretase_Asp_P_PEN2"/>
</dbReference>
<evidence type="ECO:0000256" key="8">
    <source>
        <dbReference type="SAM" id="Phobius"/>
    </source>
</evidence>
<name>A0A814QPK1_9BILA</name>
<accession>A0A814QPK1</accession>
<feature type="transmembrane region" description="Helical" evidence="8">
    <location>
        <begin position="56"/>
        <end position="77"/>
    </location>
</feature>
<keyword evidence="10" id="KW-1185">Reference proteome</keyword>
<proteinExistence type="inferred from homology"/>
<evidence type="ECO:0000256" key="2">
    <source>
        <dbReference type="ARBA" id="ARBA00009607"/>
    </source>
</evidence>
<protein>
    <recommendedName>
        <fullName evidence="3">Gamma-secretase subunit PEN-2</fullName>
    </recommendedName>
</protein>
<evidence type="ECO:0000256" key="5">
    <source>
        <dbReference type="ARBA" id="ARBA00022976"/>
    </source>
</evidence>
<evidence type="ECO:0000313" key="10">
    <source>
        <dbReference type="Proteomes" id="UP000663879"/>
    </source>
</evidence>
<dbReference type="Pfam" id="PF10251">
    <property type="entry name" value="PEN-2"/>
    <property type="match status" value="1"/>
</dbReference>
<evidence type="ECO:0000313" key="9">
    <source>
        <dbReference type="EMBL" id="CAF1122920.1"/>
    </source>
</evidence>
<gene>
    <name evidence="9" type="ORF">OXX778_LOCUS22123</name>
</gene>